<keyword evidence="3" id="KW-1185">Reference proteome</keyword>
<dbReference type="Proteomes" id="UP000708148">
    <property type="component" value="Unassembled WGS sequence"/>
</dbReference>
<evidence type="ECO:0000256" key="1">
    <source>
        <dbReference type="SAM" id="MobiDB-lite"/>
    </source>
</evidence>
<name>A0A8S1ISN6_9CHLO</name>
<protein>
    <recommendedName>
        <fullName evidence="4">FG-GAP repeat-containing protein</fullName>
    </recommendedName>
</protein>
<proteinExistence type="predicted"/>
<evidence type="ECO:0008006" key="4">
    <source>
        <dbReference type="Google" id="ProtNLM"/>
    </source>
</evidence>
<comment type="caution">
    <text evidence="2">The sequence shown here is derived from an EMBL/GenBank/DDBJ whole genome shotgun (WGS) entry which is preliminary data.</text>
</comment>
<dbReference type="PANTHER" id="PTHR34284:SF1">
    <property type="entry name" value="FG-GAP REPEAT-CONTAINING PROTEIN"/>
    <property type="match status" value="1"/>
</dbReference>
<dbReference type="PANTHER" id="PTHR34284">
    <property type="entry name" value="FG-GAP REPEAT-CONTAINING PROTEIN"/>
    <property type="match status" value="1"/>
</dbReference>
<evidence type="ECO:0000313" key="2">
    <source>
        <dbReference type="EMBL" id="CAD7697889.1"/>
    </source>
</evidence>
<dbReference type="InterPro" id="IPR028994">
    <property type="entry name" value="Integrin_alpha_N"/>
</dbReference>
<sequence length="707" mass="76666">MYKRDFGVLLVAAFGIYFCLQNEGTFSFRKAWYHRLIDVPALLYETDVLPQPVVIDLNGDGSLEVIAATHDCRIQVLKPRGVGREGDGFAKAQIMAEQSLLPDRVHIVSGRRAVALSAGFIDPGLSEFVRTPRKGVIVVVTADSHVICFDHNLKVLWETQLVEDVPHHATLQEVAIHISNHSIEEGDRGLVVVGGSMHLGETFANTAKGSAAAGEKEEDAFEAELEAEKQEREHMGELGEALTLDDIDDAEGDTAGVDLSRHFSYHAYEASKGRLRWKHEGTDFHRGMQQLADQMIPQHNYRLTAESLVGRHFSEVSCRDYRESVLRVLPHQWSWRGDTRLELAHFAHHRTGKGEKKKELGAGTGGAAVKGRAATDPVSHTIASVASKAVSGGRSSSTTGVQGGQKWLPPNVLVAHLREGIEAVHIASGRTICKLHLPEGGLHADLNGDGVLDHIQATGSHGPEEQGDAGHRHVSHCWAVATSGIPPQQPLFNGSICPGKAGAVWQPKPRQKAIQVGPPAILPVPSSTGHYRHGHRQRSYALFHNSRGELTALNANGNKQCCGQVSAGTDWNPSKGMAWIAPKAVPTLIAFPLRTHAIPTSILVAGGRTAAVYSERGHKLDGFDFPVPPVSPLQVVDFNGDGLNDIILCARNGYYGYAQVRHPGALPFKMLVMCLIVAMGVVYQTQHLSAAKGGQRTKRSTDRVTKD</sequence>
<evidence type="ECO:0000313" key="3">
    <source>
        <dbReference type="Proteomes" id="UP000708148"/>
    </source>
</evidence>
<reference evidence="2" key="1">
    <citation type="submission" date="2020-12" db="EMBL/GenBank/DDBJ databases">
        <authorList>
            <person name="Iha C."/>
        </authorList>
    </citation>
    <scope>NUCLEOTIDE SEQUENCE</scope>
</reference>
<accession>A0A8S1ISN6</accession>
<organism evidence="2 3">
    <name type="scientific">Ostreobium quekettii</name>
    <dbReference type="NCBI Taxonomy" id="121088"/>
    <lineage>
        <taxon>Eukaryota</taxon>
        <taxon>Viridiplantae</taxon>
        <taxon>Chlorophyta</taxon>
        <taxon>core chlorophytes</taxon>
        <taxon>Ulvophyceae</taxon>
        <taxon>TCBD clade</taxon>
        <taxon>Bryopsidales</taxon>
        <taxon>Ostreobineae</taxon>
        <taxon>Ostreobiaceae</taxon>
        <taxon>Ostreobium</taxon>
    </lineage>
</organism>
<dbReference type="SUPFAM" id="SSF69318">
    <property type="entry name" value="Integrin alpha N-terminal domain"/>
    <property type="match status" value="1"/>
</dbReference>
<gene>
    <name evidence="2" type="ORF">OSTQU699_LOCUS3250</name>
</gene>
<dbReference type="AlphaFoldDB" id="A0A8S1ISN6"/>
<feature type="region of interest" description="Disordered" evidence="1">
    <location>
        <begin position="350"/>
        <end position="375"/>
    </location>
</feature>
<dbReference type="EMBL" id="CAJHUC010000725">
    <property type="protein sequence ID" value="CAD7697889.1"/>
    <property type="molecule type" value="Genomic_DNA"/>
</dbReference>
<dbReference type="OrthoDB" id="270568at2759"/>